<dbReference type="SUPFAM" id="SSF53098">
    <property type="entry name" value="Ribonuclease H-like"/>
    <property type="match status" value="1"/>
</dbReference>
<feature type="compositionally biased region" description="Basic and acidic residues" evidence="2">
    <location>
        <begin position="28"/>
        <end position="41"/>
    </location>
</feature>
<evidence type="ECO:0000256" key="2">
    <source>
        <dbReference type="SAM" id="MobiDB-lite"/>
    </source>
</evidence>
<proteinExistence type="predicted"/>
<feature type="zinc finger region" description="C3H1-type" evidence="1">
    <location>
        <begin position="698"/>
        <end position="726"/>
    </location>
</feature>
<feature type="compositionally biased region" description="Pro residues" evidence="2">
    <location>
        <begin position="374"/>
        <end position="384"/>
    </location>
</feature>
<feature type="domain" description="CCHC-type" evidence="4">
    <location>
        <begin position="730"/>
        <end position="745"/>
    </location>
</feature>
<dbReference type="Gene3D" id="3.30.420.10">
    <property type="entry name" value="Ribonuclease H-like superfamily/Ribonuclease H"/>
    <property type="match status" value="1"/>
</dbReference>
<evidence type="ECO:0000259" key="5">
    <source>
        <dbReference type="PROSITE" id="PS50994"/>
    </source>
</evidence>
<feature type="compositionally biased region" description="Low complexity" evidence="2">
    <location>
        <begin position="2825"/>
        <end position="2839"/>
    </location>
</feature>
<evidence type="ECO:0000259" key="4">
    <source>
        <dbReference type="PROSITE" id="PS50158"/>
    </source>
</evidence>
<accession>A0A1Q9DIT9</accession>
<sequence>MAGSADGVEGGGPRGLEEGLQEDAAVMAEDRRHLQEVRVDEQQQDPLYGAVSLEGPAAEHGSHGNHVESSALQQDSTSDGQPALASSREQQEQDSGAGHGAGGDGPATARARSMERREEDVGQISRSLNFMTGLLSTLVGRVDRMEQWQSVNGSVGGRAPMSTEEGSQPTPTAMTPATAWSTHRGLLDADEVELLQQQLSQVSVGQGGPEPEFQRPLASLEKVMAGTFSSDGSETARRRAAEGGRGVMQAQYPVELEAIGEGLRESVQPSFGKTAAEGLQTGTDAKLVMPEATRSVVEESPVSVAALQPPAEVGSGLVMNAPASGLVMVDGVWREYQMVRGHMMVQPLVTHGAGSPSPCGLGGDRGGGASMCGSPPPPPNPPTTPKASTPGWGLNVTPGGTPIPPPPPTTPLTTSTTTSAGFGDEVEEPSKLVTKLPSLPTARGGDAAVIAGDWLAQLEPSMSTLSPTAAKWWSALMERVKDLYGLWLESAPVARLTIRQQVLTRRPPPDRHHRVEQRAAMLLLDALPEELRHEAISARAVTAEAMVFMVHCAYQPGGAGEKAHLLQFLTVPETGNGLENTLNLARKWIRLFRRGRELQVVLPDPSLLCRGLDKLISATFLGSGNKHPSASFRIASFKLERQLEYRATTVDIEDYAYLILGELEAAQLSQPPQPQPKVARLDEQGGGQDGGEKGKGKAKGKKPCWGWQDGTGCRFGSSCLFLHAPLGPGRCWECGSESHLKPQCPLLGQGGKASNGGGGKGAGSAQAGAGGSSSSGTAPGGGGGQNSSSSTAATSGTNAEEKPPRRPRKKGGGKEKDRGPKDAVRKTEEENLVDEAARPVASNPGGEDNSARVEFFEEATKALKSLRLAKITLKALQSSSRSGGRALVDSGATTSMRTAREGEVKGLPLRTVLLAEGETAFYQLPGGTLLTTRSTAPIVAMSDLMEIGCRATWCSSEGCTVTHPAKGDLGVRVVNGCPEVDEAVGLELIAEAENIKLRRREAEVAVNRLVEECRQSQGGDGQMDWELGAKATKDLYNGVGLSWAWLHKAFPEAPSWLVSAIPVVAGTDGDRVPWNRHERKKWRKATAVAVHLFCGRDRSTWKSRAEVAHVITVDQAEDVMADATYAALLDVALSGKLKVVFGGPPCRTFSALRNRLLDDGGGPRPLRDRKGDGRWGREGLNEWETWRVRQDTIMIFRMVFLWMVAAAVARANGDRDPDFIMEHPEDPLEFLEGENMTSLWAFPEIQFLKEKMKWCWWKFDQGPLGHPRRKPTRVLASVQCPKELWKVRGPSTVTEEERDHDGDGFRSATWAAWAPGLKGAIKNVIEESLAGSTLEKIMKLDQSFLDHLQRDHVPFRRDCKACLAGAFRGHAHRRIVSPEAWCLSLDVIGPTRQGTDEYVKKVRYALIGTLVVPDMLGKLLQPPDPDGVDDGAGVAPLLGEDPICDEDYHADEEAELPPVVEEERSRREMEKWEARVKKDKLNGVSCVEVPFVVTMGSKSSSEVLAATKDMLVQVKKLGLTVQRIHSDRGREFICKGFRALCRDRGIVRTTTPGDDFRANGRVEALVGRAKNAVRTYLSASGLGADMWGFAMRHYVSRVQHHVVTQLGGRLPRLPPFGTKVFVKQRSWKLKKEEFVEKVVAARVLRPSMDVAKGFLVRTEEGSYLTTMVAVENVKEVSGEFEVDAPPARADAPGVRRRLHGKTSIAMVELPEQEGRLLDAADLDEHLRQDEALAAALLEAGDYTLEAVEKLLEGLHLKQCFGANRRSGVLMDSSSVSVHVLGMFRHGGVVGATNLARTRPCLTRYLVEVVKRHADPETTFTTLSLNFNTPMQCHKDVNNQTGKQASLLGFGNYVGGALWCHEPGGDVRDNVSWHKVGGSWLPGRRHPTYHKNVVFDPCQLHQPLPWQGYRVTVTAYTVGCADNCNEQQRHLLLDLGFPLPPRQVQASKPEGGEGGDGRGDQHISKCVVSDGCQGPGENQNSESRDGVAHGGPCGVSGCQGPGENQKSESRDGVAHGGHCVCKGWEVDPSLCLCRPKGAGRVVETTQFYDIGDDEDEVASGDTWLQESWGAYGPPMVATLAAVQPGDGDTYEILATEVPLEVGWDLFEGYLDGVRCLLVEEENQERAFEDDQALEDRVVDWAEKCKASRLGLETEMVKWQKDRDGESEWLCGAELVEESDAPLHTKTIPNEVVRREINKWVPSMLSEYESLVRENDAVEPFSEETLEQWKKEGREFDLVPGKTVHTVKAFTGRLKTRAVICGNFLGQNFSKDQKYAAGADGVLTRILLRMVALMAWSICVIDVRTAFLLAPLLFQEDRPTLVQVPKMFSMGGVCKETIWRVKRALYGMVTSPRSWEVYRNKTLAQMRGAVPEGEVRFVPSEIDGSLWYIMVGTKRAGAILCYVDDLLIAGERVVAKEASRIVASTWKCSEPQWDDVAFNGFEIQFNDAGMVLRQDSYTKDLLARYKDLEGYEEVPAPLQLNAEDFDLKNDETAADFVRTAQTMAGELQWLAGRCRPEILYAVNLLSQAISKRPKEAVYRGGHLMKYLKRYPEGGIFYALKPQLTPDAQVSSAGVVIEGFCDASFAPNSGRSQQAIMVYVLGGLVAWTSSRQAFVTMSTAESELVAICELVTCMKSVEQLVAEVMLSSKDRATEVIKAICSDSQAALAVCRCAAGSWRTRHLRIRGSMVRELLESGDWMVFHTEGRLMLADLGTKALPADRFGFLVDRMRVLRKRYNEVGRAMAPAQTKKLIILLCLASVVEQTEATRIDTQESFDYLFFGVCVIAIVAVWECLKSMVRHLQQCCRSTGESRRAEGLGGSTGRGRAVDPMSSDSPGDSSLEPVGLRRRVSGRKATPPPPSEPLHEEWRTIRAHNFVPTGGRRDYWEIDEDQSVAIRYHPTARLNLFVPGQAAGGPPLSRFTGERRTVGRLPSGQTIVHLDDFTQLGKPAQLLASKEWKGVTELRLKRTA</sequence>
<evidence type="ECO:0000313" key="6">
    <source>
        <dbReference type="EMBL" id="OLP95084.1"/>
    </source>
</evidence>
<dbReference type="InterPro" id="IPR001584">
    <property type="entry name" value="Integrase_cat-core"/>
</dbReference>
<protein>
    <submittedName>
        <fullName evidence="6">Copia protein</fullName>
    </submittedName>
</protein>
<evidence type="ECO:0000313" key="7">
    <source>
        <dbReference type="Proteomes" id="UP000186817"/>
    </source>
</evidence>
<feature type="region of interest" description="Disordered" evidence="2">
    <location>
        <begin position="356"/>
        <end position="416"/>
    </location>
</feature>
<dbReference type="PROSITE" id="PS50103">
    <property type="entry name" value="ZF_C3H1"/>
    <property type="match status" value="1"/>
</dbReference>
<dbReference type="GO" id="GO:0003676">
    <property type="term" value="F:nucleic acid binding"/>
    <property type="evidence" value="ECO:0007669"/>
    <property type="project" value="InterPro"/>
</dbReference>
<dbReference type="PANTHER" id="PTHR11439">
    <property type="entry name" value="GAG-POL-RELATED RETROTRANSPOSON"/>
    <property type="match status" value="1"/>
</dbReference>
<dbReference type="InterPro" id="IPR012337">
    <property type="entry name" value="RNaseH-like_sf"/>
</dbReference>
<feature type="region of interest" description="Disordered" evidence="2">
    <location>
        <begin position="751"/>
        <end position="849"/>
    </location>
</feature>
<feature type="region of interest" description="Disordered" evidence="2">
    <location>
        <begin position="1"/>
        <end position="124"/>
    </location>
</feature>
<dbReference type="InterPro" id="IPR001878">
    <property type="entry name" value="Znf_CCHC"/>
</dbReference>
<keyword evidence="1" id="KW-0863">Zinc-finger</keyword>
<organism evidence="6 7">
    <name type="scientific">Symbiodinium microadriaticum</name>
    <name type="common">Dinoflagellate</name>
    <name type="synonym">Zooxanthella microadriatica</name>
    <dbReference type="NCBI Taxonomy" id="2951"/>
    <lineage>
        <taxon>Eukaryota</taxon>
        <taxon>Sar</taxon>
        <taxon>Alveolata</taxon>
        <taxon>Dinophyceae</taxon>
        <taxon>Suessiales</taxon>
        <taxon>Symbiodiniaceae</taxon>
        <taxon>Symbiodinium</taxon>
    </lineage>
</organism>
<name>A0A1Q9DIT9_SYMMI</name>
<keyword evidence="1" id="KW-0479">Metal-binding</keyword>
<dbReference type="OrthoDB" id="420476at2759"/>
<feature type="compositionally biased region" description="Basic and acidic residues" evidence="2">
    <location>
        <begin position="812"/>
        <end position="829"/>
    </location>
</feature>
<dbReference type="EMBL" id="LSRX01000517">
    <property type="protein sequence ID" value="OLP95084.1"/>
    <property type="molecule type" value="Genomic_DNA"/>
</dbReference>
<dbReference type="Pfam" id="PF07727">
    <property type="entry name" value="RVT_2"/>
    <property type="match status" value="1"/>
</dbReference>
<dbReference type="PROSITE" id="PS50158">
    <property type="entry name" value="ZF_CCHC"/>
    <property type="match status" value="1"/>
</dbReference>
<feature type="region of interest" description="Disordered" evidence="2">
    <location>
        <begin position="668"/>
        <end position="702"/>
    </location>
</feature>
<feature type="compositionally biased region" description="Pro residues" evidence="2">
    <location>
        <begin position="401"/>
        <end position="410"/>
    </location>
</feature>
<dbReference type="PROSITE" id="PS50994">
    <property type="entry name" value="INTEGRASE"/>
    <property type="match status" value="1"/>
</dbReference>
<feature type="compositionally biased region" description="Low complexity" evidence="2">
    <location>
        <begin position="786"/>
        <end position="798"/>
    </location>
</feature>
<dbReference type="InterPro" id="IPR013103">
    <property type="entry name" value="RVT_2"/>
</dbReference>
<feature type="region of interest" description="Disordered" evidence="2">
    <location>
        <begin position="2806"/>
        <end position="2861"/>
    </location>
</feature>
<feature type="domain" description="C3H1-type" evidence="3">
    <location>
        <begin position="698"/>
        <end position="726"/>
    </location>
</feature>
<feature type="region of interest" description="Disordered" evidence="2">
    <location>
        <begin position="152"/>
        <end position="175"/>
    </location>
</feature>
<dbReference type="GO" id="GO:0015074">
    <property type="term" value="P:DNA integration"/>
    <property type="evidence" value="ECO:0007669"/>
    <property type="project" value="InterPro"/>
</dbReference>
<keyword evidence="7" id="KW-1185">Reference proteome</keyword>
<gene>
    <name evidence="6" type="primary">GIP</name>
    <name evidence="6" type="ORF">AK812_SmicGene22834</name>
</gene>
<evidence type="ECO:0000259" key="3">
    <source>
        <dbReference type="PROSITE" id="PS50103"/>
    </source>
</evidence>
<dbReference type="InterPro" id="IPR000571">
    <property type="entry name" value="Znf_CCCH"/>
</dbReference>
<feature type="domain" description="Integrase catalytic" evidence="5">
    <location>
        <begin position="1438"/>
        <end position="1619"/>
    </location>
</feature>
<feature type="compositionally biased region" description="Gly residues" evidence="2">
    <location>
        <begin position="360"/>
        <end position="370"/>
    </location>
</feature>
<feature type="compositionally biased region" description="Polar residues" evidence="2">
    <location>
        <begin position="67"/>
        <end position="80"/>
    </location>
</feature>
<feature type="region of interest" description="Disordered" evidence="2">
    <location>
        <begin position="1940"/>
        <end position="1959"/>
    </location>
</feature>
<reference evidence="6 7" key="1">
    <citation type="submission" date="2016-02" db="EMBL/GenBank/DDBJ databases">
        <title>Genome analysis of coral dinoflagellate symbionts highlights evolutionary adaptations to a symbiotic lifestyle.</title>
        <authorList>
            <person name="Aranda M."/>
            <person name="Li Y."/>
            <person name="Liew Y.J."/>
            <person name="Baumgarten S."/>
            <person name="Simakov O."/>
            <person name="Wilson M."/>
            <person name="Piel J."/>
            <person name="Ashoor H."/>
            <person name="Bougouffa S."/>
            <person name="Bajic V.B."/>
            <person name="Ryu T."/>
            <person name="Ravasi T."/>
            <person name="Bayer T."/>
            <person name="Micklem G."/>
            <person name="Kim H."/>
            <person name="Bhak J."/>
            <person name="Lajeunesse T.C."/>
            <person name="Voolstra C.R."/>
        </authorList>
    </citation>
    <scope>NUCLEOTIDE SEQUENCE [LARGE SCALE GENOMIC DNA]</scope>
    <source>
        <strain evidence="6 7">CCMP2467</strain>
    </source>
</reference>
<dbReference type="InterPro" id="IPR036397">
    <property type="entry name" value="RNaseH_sf"/>
</dbReference>
<evidence type="ECO:0000256" key="1">
    <source>
        <dbReference type="PROSITE-ProRule" id="PRU00723"/>
    </source>
</evidence>
<dbReference type="GO" id="GO:0008270">
    <property type="term" value="F:zinc ion binding"/>
    <property type="evidence" value="ECO:0007669"/>
    <property type="project" value="UniProtKB-KW"/>
</dbReference>
<feature type="compositionally biased region" description="Gly residues" evidence="2">
    <location>
        <begin position="751"/>
        <end position="785"/>
    </location>
</feature>
<keyword evidence="1" id="KW-0862">Zinc</keyword>
<dbReference type="Proteomes" id="UP000186817">
    <property type="component" value="Unassembled WGS sequence"/>
</dbReference>
<dbReference type="CDD" id="cd09272">
    <property type="entry name" value="RNase_HI_RT_Ty1"/>
    <property type="match status" value="1"/>
</dbReference>
<comment type="caution">
    <text evidence="6">The sequence shown here is derived from an EMBL/GenBank/DDBJ whole genome shotgun (WGS) entry which is preliminary data.</text>
</comment>